<name>A0A3M8HDC6_9BACI</name>
<dbReference type="OrthoDB" id="2193366at2"/>
<keyword evidence="1" id="KW-1133">Transmembrane helix</keyword>
<dbReference type="Proteomes" id="UP000279909">
    <property type="component" value="Unassembled WGS sequence"/>
</dbReference>
<keyword evidence="1" id="KW-0812">Transmembrane</keyword>
<organism evidence="2 3">
    <name type="scientific">Lysinibacillus halotolerans</name>
    <dbReference type="NCBI Taxonomy" id="1368476"/>
    <lineage>
        <taxon>Bacteria</taxon>
        <taxon>Bacillati</taxon>
        <taxon>Bacillota</taxon>
        <taxon>Bacilli</taxon>
        <taxon>Bacillales</taxon>
        <taxon>Bacillaceae</taxon>
        <taxon>Lysinibacillus</taxon>
    </lineage>
</organism>
<evidence type="ECO:0000256" key="1">
    <source>
        <dbReference type="SAM" id="Phobius"/>
    </source>
</evidence>
<reference evidence="2 3" key="1">
    <citation type="journal article" date="2014" name="Int. J. Syst. Evol. Microbiol.">
        <title>Lysinibacillus halotolerans sp. nov., isolated from saline-alkaline soil.</title>
        <authorList>
            <person name="Kong D."/>
            <person name="Wang Y."/>
            <person name="Zhao B."/>
            <person name="Li Y."/>
            <person name="Song J."/>
            <person name="Zhai Y."/>
            <person name="Zhang C."/>
            <person name="Wang H."/>
            <person name="Chen X."/>
            <person name="Zhao B."/>
            <person name="Ruan Z."/>
        </authorList>
    </citation>
    <scope>NUCLEOTIDE SEQUENCE [LARGE SCALE GENOMIC DNA]</scope>
    <source>
        <strain evidence="2 3">MCCC 1A12703</strain>
    </source>
</reference>
<keyword evidence="1" id="KW-0472">Membrane</keyword>
<dbReference type="AlphaFoldDB" id="A0A3M8HDC6"/>
<evidence type="ECO:0000313" key="2">
    <source>
        <dbReference type="EMBL" id="RND00373.1"/>
    </source>
</evidence>
<evidence type="ECO:0000313" key="3">
    <source>
        <dbReference type="Proteomes" id="UP000279909"/>
    </source>
</evidence>
<feature type="transmembrane region" description="Helical" evidence="1">
    <location>
        <begin position="12"/>
        <end position="32"/>
    </location>
</feature>
<dbReference type="RefSeq" id="WP_122971207.1">
    <property type="nucleotide sequence ID" value="NZ_RHLQ01000008.1"/>
</dbReference>
<feature type="transmembrane region" description="Helical" evidence="1">
    <location>
        <begin position="44"/>
        <end position="65"/>
    </location>
</feature>
<keyword evidence="3" id="KW-1185">Reference proteome</keyword>
<protein>
    <submittedName>
        <fullName evidence="2">Uncharacterized protein</fullName>
    </submittedName>
</protein>
<comment type="caution">
    <text evidence="2">The sequence shown here is derived from an EMBL/GenBank/DDBJ whole genome shotgun (WGS) entry which is preliminary data.</text>
</comment>
<feature type="transmembrane region" description="Helical" evidence="1">
    <location>
        <begin position="72"/>
        <end position="89"/>
    </location>
</feature>
<proteinExistence type="predicted"/>
<sequence>MNNKGKSIDVIAWVLFFLAIGFFCLQVGYFLGHEKYQIEYIDNRLFYIINICFVICLFFAVVLLLRLNKISLWFTFIIGIVLIAVNIGLCISNNQQVRNIVSISPDFKHVLSIKEDRKEGESIYYRSSFLIFARPTEKLPYEMNGEFKVEWLANDIAAFTYKAKNQTVHQFIATYGDRNSGLSYYNVGPEIQGKWQGGDLEMISDTDGITVIEKKGITERYDWDHIVQFGTLAIVLMKNNEPVWTIALDTNFKVESDSSKFPTNEIILYRATMEENQPIQMQFKGLN</sequence>
<accession>A0A3M8HDC6</accession>
<gene>
    <name evidence="2" type="ORF">EC501_05040</name>
</gene>
<dbReference type="EMBL" id="RHLQ01000008">
    <property type="protein sequence ID" value="RND00373.1"/>
    <property type="molecule type" value="Genomic_DNA"/>
</dbReference>